<dbReference type="SUPFAM" id="SSF81383">
    <property type="entry name" value="F-box domain"/>
    <property type="match status" value="1"/>
</dbReference>
<gene>
    <name evidence="1" type="ORF">HK097_005241</name>
</gene>
<protein>
    <recommendedName>
        <fullName evidence="3">F-box domain-containing protein</fullName>
    </recommendedName>
</protein>
<sequence>MATHDLNDDCWNRVLSYIAPFSINELLKCASLNRRFSTLVDNHATWPLLCHKVITPSTLKSTKQKTWKSLYLQKGGSTCERCFKRRSMKQPLVLYSRTHPIRIAACGKCYRKLQPLEDDLFHLDKKTALLRELQKHTIFAGRNLNELLEEWIKQPGYPAEWLQYSSFKDSASTVASMLAKREERNALRAARMERRGLARERYADVAYVDRVVKWIENGVGDIDEIAGDVRRRSSGGAGTS</sequence>
<dbReference type="Proteomes" id="UP001212841">
    <property type="component" value="Unassembled WGS sequence"/>
</dbReference>
<organism evidence="1 2">
    <name type="scientific">Rhizophlyctis rosea</name>
    <dbReference type="NCBI Taxonomy" id="64517"/>
    <lineage>
        <taxon>Eukaryota</taxon>
        <taxon>Fungi</taxon>
        <taxon>Fungi incertae sedis</taxon>
        <taxon>Chytridiomycota</taxon>
        <taxon>Chytridiomycota incertae sedis</taxon>
        <taxon>Chytridiomycetes</taxon>
        <taxon>Rhizophlyctidales</taxon>
        <taxon>Rhizophlyctidaceae</taxon>
        <taxon>Rhizophlyctis</taxon>
    </lineage>
</organism>
<dbReference type="AlphaFoldDB" id="A0AAD5X2J5"/>
<evidence type="ECO:0000313" key="1">
    <source>
        <dbReference type="EMBL" id="KAJ3053014.1"/>
    </source>
</evidence>
<accession>A0AAD5X2J5</accession>
<dbReference type="Gene3D" id="1.20.1280.50">
    <property type="match status" value="1"/>
</dbReference>
<evidence type="ECO:0008006" key="3">
    <source>
        <dbReference type="Google" id="ProtNLM"/>
    </source>
</evidence>
<comment type="caution">
    <text evidence="1">The sequence shown here is derived from an EMBL/GenBank/DDBJ whole genome shotgun (WGS) entry which is preliminary data.</text>
</comment>
<reference evidence="1" key="1">
    <citation type="submission" date="2020-05" db="EMBL/GenBank/DDBJ databases">
        <title>Phylogenomic resolution of chytrid fungi.</title>
        <authorList>
            <person name="Stajich J.E."/>
            <person name="Amses K."/>
            <person name="Simmons R."/>
            <person name="Seto K."/>
            <person name="Myers J."/>
            <person name="Bonds A."/>
            <person name="Quandt C.A."/>
            <person name="Barry K."/>
            <person name="Liu P."/>
            <person name="Grigoriev I."/>
            <person name="Longcore J.E."/>
            <person name="James T.Y."/>
        </authorList>
    </citation>
    <scope>NUCLEOTIDE SEQUENCE</scope>
    <source>
        <strain evidence="1">JEL0318</strain>
    </source>
</reference>
<dbReference type="EMBL" id="JADGJD010000246">
    <property type="protein sequence ID" value="KAJ3053014.1"/>
    <property type="molecule type" value="Genomic_DNA"/>
</dbReference>
<keyword evidence="2" id="KW-1185">Reference proteome</keyword>
<name>A0AAD5X2J5_9FUNG</name>
<evidence type="ECO:0000313" key="2">
    <source>
        <dbReference type="Proteomes" id="UP001212841"/>
    </source>
</evidence>
<dbReference type="InterPro" id="IPR036047">
    <property type="entry name" value="F-box-like_dom_sf"/>
</dbReference>
<proteinExistence type="predicted"/>